<reference evidence="1 2" key="1">
    <citation type="submission" date="2016-03" db="EMBL/GenBank/DDBJ databases">
        <authorList>
            <person name="Ploux O."/>
        </authorList>
    </citation>
    <scope>NUCLEOTIDE SEQUENCE [LARGE SCALE GENOMIC DNA]</scope>
    <source>
        <strain evidence="1 2">R0</strain>
    </source>
</reference>
<accession>A0A150WM27</accession>
<protein>
    <submittedName>
        <fullName evidence="1">Uncharacterized protein</fullName>
    </submittedName>
</protein>
<comment type="caution">
    <text evidence="1">The sequence shown here is derived from an EMBL/GenBank/DDBJ whole genome shotgun (WGS) entry which is preliminary data.</text>
</comment>
<evidence type="ECO:0000313" key="2">
    <source>
        <dbReference type="Proteomes" id="UP000075320"/>
    </source>
</evidence>
<proteinExistence type="predicted"/>
<organism evidence="1 2">
    <name type="scientific">Bdellovibrio bacteriovorus</name>
    <dbReference type="NCBI Taxonomy" id="959"/>
    <lineage>
        <taxon>Bacteria</taxon>
        <taxon>Pseudomonadati</taxon>
        <taxon>Bdellovibrionota</taxon>
        <taxon>Bdellovibrionia</taxon>
        <taxon>Bdellovibrionales</taxon>
        <taxon>Pseudobdellovibrionaceae</taxon>
        <taxon>Bdellovibrio</taxon>
    </lineage>
</organism>
<sequence length="71" mass="7894">MPLFIRVLEDLRSGTSSKFHGGDAIWLPELKFRGPVKVQDIYSLFPDEGGFGGEIGGLSFINSPSIYKEYL</sequence>
<dbReference type="EMBL" id="LUKE01000002">
    <property type="protein sequence ID" value="KYG64847.1"/>
    <property type="molecule type" value="Genomic_DNA"/>
</dbReference>
<keyword evidence="2" id="KW-1185">Reference proteome</keyword>
<gene>
    <name evidence="1" type="ORF">AZI86_11635</name>
</gene>
<dbReference type="Proteomes" id="UP000075320">
    <property type="component" value="Unassembled WGS sequence"/>
</dbReference>
<evidence type="ECO:0000313" key="1">
    <source>
        <dbReference type="EMBL" id="KYG64847.1"/>
    </source>
</evidence>
<dbReference type="AlphaFoldDB" id="A0A150WM27"/>
<name>A0A150WM27_BDEBC</name>